<organism evidence="1 2">
    <name type="scientific">Saxibacter everestensis</name>
    <dbReference type="NCBI Taxonomy" id="2909229"/>
    <lineage>
        <taxon>Bacteria</taxon>
        <taxon>Bacillati</taxon>
        <taxon>Actinomycetota</taxon>
        <taxon>Actinomycetes</taxon>
        <taxon>Micrococcales</taxon>
        <taxon>Brevibacteriaceae</taxon>
        <taxon>Saxibacter</taxon>
    </lineage>
</organism>
<protein>
    <submittedName>
        <fullName evidence="1">Sulfur carrier protein ThiS</fullName>
    </submittedName>
</protein>
<evidence type="ECO:0000313" key="2">
    <source>
        <dbReference type="Proteomes" id="UP001209083"/>
    </source>
</evidence>
<dbReference type="Pfam" id="PF02597">
    <property type="entry name" value="ThiS"/>
    <property type="match status" value="1"/>
</dbReference>
<dbReference type="SUPFAM" id="SSF54285">
    <property type="entry name" value="MoaD/ThiS"/>
    <property type="match status" value="1"/>
</dbReference>
<dbReference type="CDD" id="cd00565">
    <property type="entry name" value="Ubl_ThiS"/>
    <property type="match status" value="1"/>
</dbReference>
<reference evidence="1 2" key="1">
    <citation type="submission" date="2023-05" db="EMBL/GenBank/DDBJ databases">
        <title>Lithophilousrod everest ZFBP1038 complete genpme.</title>
        <authorList>
            <person name="Tian M."/>
        </authorList>
    </citation>
    <scope>NUCLEOTIDE SEQUENCE [LARGE SCALE GENOMIC DNA]</scope>
    <source>
        <strain evidence="1 2">ZFBP1038</strain>
    </source>
</reference>
<dbReference type="RefSeq" id="WP_349637219.1">
    <property type="nucleotide sequence ID" value="NZ_CP090958.1"/>
</dbReference>
<keyword evidence="2" id="KW-1185">Reference proteome</keyword>
<dbReference type="EMBL" id="CP090958">
    <property type="protein sequence ID" value="WGW10440.1"/>
    <property type="molecule type" value="Genomic_DNA"/>
</dbReference>
<name>A0ABY8QNA1_9MICO</name>
<dbReference type="InterPro" id="IPR016155">
    <property type="entry name" value="Mopterin_synth/thiamin_S_b"/>
</dbReference>
<proteinExistence type="predicted"/>
<dbReference type="InterPro" id="IPR012675">
    <property type="entry name" value="Beta-grasp_dom_sf"/>
</dbReference>
<sequence length="80" mass="8286">MSTQATVNGTPITLTAETSLLDVVASTLERRLNPDGRPVDGGRLGVAVAVDGEVVPRGSWSDRRLSGGERLEIVTAVQGG</sequence>
<dbReference type="Gene3D" id="3.10.20.30">
    <property type="match status" value="1"/>
</dbReference>
<dbReference type="InterPro" id="IPR010035">
    <property type="entry name" value="Thi_S"/>
</dbReference>
<dbReference type="Proteomes" id="UP001209083">
    <property type="component" value="Chromosome"/>
</dbReference>
<dbReference type="InterPro" id="IPR003749">
    <property type="entry name" value="ThiS/MoaD-like"/>
</dbReference>
<gene>
    <name evidence="1" type="primary">thiS</name>
    <name evidence="1" type="ORF">LWF01_09775</name>
</gene>
<accession>A0ABY8QNA1</accession>
<evidence type="ECO:0000313" key="1">
    <source>
        <dbReference type="EMBL" id="WGW10440.1"/>
    </source>
</evidence>
<dbReference type="NCBIfam" id="TIGR01683">
    <property type="entry name" value="thiS"/>
    <property type="match status" value="1"/>
</dbReference>